<dbReference type="SUPFAM" id="SSF57756">
    <property type="entry name" value="Retrovirus zinc finger-like domains"/>
    <property type="match status" value="1"/>
</dbReference>
<feature type="domain" description="C3H1-type" evidence="13">
    <location>
        <begin position="115"/>
        <end position="142"/>
    </location>
</feature>
<dbReference type="Pfam" id="PF00642">
    <property type="entry name" value="zf-CCCH"/>
    <property type="match status" value="1"/>
</dbReference>
<evidence type="ECO:0000256" key="7">
    <source>
        <dbReference type="ARBA" id="ARBA00022833"/>
    </source>
</evidence>
<comment type="subcellular location">
    <subcellularLocation>
        <location evidence="1 11">Nucleus</location>
    </subcellularLocation>
</comment>
<dbReference type="InterPro" id="IPR001878">
    <property type="entry name" value="Znf_CCHC"/>
</dbReference>
<dbReference type="InterPro" id="IPR000571">
    <property type="entry name" value="Znf_CCCH"/>
</dbReference>
<evidence type="ECO:0000256" key="3">
    <source>
        <dbReference type="ARBA" id="ARBA00022664"/>
    </source>
</evidence>
<proteinExistence type="inferred from homology"/>
<feature type="zinc finger region" description="C3H1-type" evidence="10">
    <location>
        <begin position="60"/>
        <end position="87"/>
    </location>
</feature>
<dbReference type="PANTHER" id="PTHR23102">
    <property type="entry name" value="CLEAVAGE AND POLYADENYLATION SPECIFICITY FACTOR SUBUNIT 4-RELATED"/>
    <property type="match status" value="1"/>
</dbReference>
<dbReference type="EMBL" id="JAFCIX010000055">
    <property type="protein sequence ID" value="KAH6599916.1"/>
    <property type="molecule type" value="Genomic_DNA"/>
</dbReference>
<gene>
    <name evidence="15" type="ORF">BASA50_002690</name>
</gene>
<feature type="zinc finger region" description="C3H1-type" evidence="10">
    <location>
        <begin position="143"/>
        <end position="170"/>
    </location>
</feature>
<keyword evidence="16" id="KW-1185">Reference proteome</keyword>
<evidence type="ECO:0000256" key="6">
    <source>
        <dbReference type="ARBA" id="ARBA00022771"/>
    </source>
</evidence>
<evidence type="ECO:0000256" key="11">
    <source>
        <dbReference type="RuleBase" id="RU369008"/>
    </source>
</evidence>
<dbReference type="Pfam" id="PF14608">
    <property type="entry name" value="zf-CCCH_2"/>
    <property type="match status" value="3"/>
</dbReference>
<dbReference type="Gene3D" id="4.10.60.10">
    <property type="entry name" value="Zinc finger, CCHC-type"/>
    <property type="match status" value="1"/>
</dbReference>
<feature type="zinc finger region" description="C3H1-type" evidence="10">
    <location>
        <begin position="115"/>
        <end position="142"/>
    </location>
</feature>
<dbReference type="SMART" id="SM00356">
    <property type="entry name" value="ZnF_C3H1"/>
    <property type="match status" value="5"/>
</dbReference>
<dbReference type="Pfam" id="PF00098">
    <property type="entry name" value="zf-CCHC"/>
    <property type="match status" value="1"/>
</dbReference>
<evidence type="ECO:0000313" key="16">
    <source>
        <dbReference type="Proteomes" id="UP001648503"/>
    </source>
</evidence>
<feature type="compositionally biased region" description="Gly residues" evidence="12">
    <location>
        <begin position="227"/>
        <end position="237"/>
    </location>
</feature>
<comment type="function">
    <text evidence="11">Component of the cleavage factor I (CF I) involved in pre-mRNA 3'-end processing.</text>
</comment>
<keyword evidence="3 11" id="KW-0507">mRNA processing</keyword>
<comment type="similarity">
    <text evidence="2 11">Belongs to the CPSF4/YTH1 family.</text>
</comment>
<keyword evidence="4 10" id="KW-0479">Metal-binding</keyword>
<feature type="domain" description="C3H1-type" evidence="13">
    <location>
        <begin position="143"/>
        <end position="170"/>
    </location>
</feature>
<comment type="caution">
    <text evidence="15">The sequence shown here is derived from an EMBL/GenBank/DDBJ whole genome shotgun (WGS) entry which is preliminary data.</text>
</comment>
<evidence type="ECO:0000259" key="14">
    <source>
        <dbReference type="PROSITE" id="PS50158"/>
    </source>
</evidence>
<evidence type="ECO:0000256" key="8">
    <source>
        <dbReference type="ARBA" id="ARBA00022884"/>
    </source>
</evidence>
<feature type="zinc finger region" description="C3H1-type" evidence="10">
    <location>
        <begin position="172"/>
        <end position="194"/>
    </location>
</feature>
<dbReference type="PANTHER" id="PTHR23102:SF24">
    <property type="entry name" value="CLEAVAGE AND POLYADENYLATION SPECIFICITY FACTOR SUBUNIT 4"/>
    <property type="match status" value="1"/>
</dbReference>
<dbReference type="PROSITE" id="PS50103">
    <property type="entry name" value="ZF_C3H1"/>
    <property type="match status" value="5"/>
</dbReference>
<dbReference type="Proteomes" id="UP001648503">
    <property type="component" value="Unassembled WGS sequence"/>
</dbReference>
<dbReference type="Gene3D" id="4.10.1000.10">
    <property type="entry name" value="Zinc finger, CCCH-type"/>
    <property type="match status" value="3"/>
</dbReference>
<evidence type="ECO:0000256" key="12">
    <source>
        <dbReference type="SAM" id="MobiDB-lite"/>
    </source>
</evidence>
<evidence type="ECO:0000256" key="1">
    <source>
        <dbReference type="ARBA" id="ARBA00004123"/>
    </source>
</evidence>
<feature type="region of interest" description="Disordered" evidence="12">
    <location>
        <begin position="222"/>
        <end position="255"/>
    </location>
</feature>
<dbReference type="InterPro" id="IPR045348">
    <property type="entry name" value="CPSF4/Yth1"/>
</dbReference>
<evidence type="ECO:0000259" key="13">
    <source>
        <dbReference type="PROSITE" id="PS50103"/>
    </source>
</evidence>
<accession>A0ABQ8FLW8</accession>
<dbReference type="InterPro" id="IPR036875">
    <property type="entry name" value="Znf_CCHC_sf"/>
</dbReference>
<evidence type="ECO:0000256" key="2">
    <source>
        <dbReference type="ARBA" id="ARBA00008907"/>
    </source>
</evidence>
<evidence type="ECO:0000256" key="10">
    <source>
        <dbReference type="PROSITE-ProRule" id="PRU00723"/>
    </source>
</evidence>
<reference evidence="15 16" key="1">
    <citation type="submission" date="2021-02" db="EMBL/GenBank/DDBJ databases">
        <title>Variation within the Batrachochytrium salamandrivorans European outbreak.</title>
        <authorList>
            <person name="Kelly M."/>
            <person name="Pasmans F."/>
            <person name="Shea T.P."/>
            <person name="Munoz J.F."/>
            <person name="Carranza S."/>
            <person name="Cuomo C.A."/>
            <person name="Martel A."/>
        </authorList>
    </citation>
    <scope>NUCLEOTIDE SEQUENCE [LARGE SCALE GENOMIC DNA]</scope>
    <source>
        <strain evidence="15 16">AMFP18/2</strain>
    </source>
</reference>
<feature type="domain" description="C3H1-type" evidence="13">
    <location>
        <begin position="88"/>
        <end position="114"/>
    </location>
</feature>
<evidence type="ECO:0000256" key="9">
    <source>
        <dbReference type="ARBA" id="ARBA00023242"/>
    </source>
</evidence>
<keyword evidence="7 10" id="KW-0862">Zinc</keyword>
<feature type="domain" description="C3H1-type" evidence="13">
    <location>
        <begin position="172"/>
        <end position="194"/>
    </location>
</feature>
<feature type="domain" description="CCHC-type" evidence="14">
    <location>
        <begin position="265"/>
        <end position="279"/>
    </location>
</feature>
<name>A0ABQ8FLW8_9FUNG</name>
<feature type="domain" description="C3H1-type" evidence="13">
    <location>
        <begin position="60"/>
        <end position="87"/>
    </location>
</feature>
<evidence type="ECO:0000313" key="15">
    <source>
        <dbReference type="EMBL" id="KAH6599916.1"/>
    </source>
</evidence>
<keyword evidence="9 11" id="KW-0539">Nucleus</keyword>
<keyword evidence="8 11" id="KW-0694">RNA-binding</keyword>
<keyword evidence="5 11" id="KW-0677">Repeat</keyword>
<feature type="compositionally biased region" description="Low complexity" evidence="12">
    <location>
        <begin position="238"/>
        <end position="252"/>
    </location>
</feature>
<dbReference type="InterPro" id="IPR036855">
    <property type="entry name" value="Znf_CCCH_sf"/>
</dbReference>
<keyword evidence="6 10" id="KW-0863">Zinc-finger</keyword>
<protein>
    <recommendedName>
        <fullName evidence="11">mRNA 3'-end-processing protein</fullName>
    </recommendedName>
</protein>
<organism evidence="15 16">
    <name type="scientific">Batrachochytrium salamandrivorans</name>
    <dbReference type="NCBI Taxonomy" id="1357716"/>
    <lineage>
        <taxon>Eukaryota</taxon>
        <taxon>Fungi</taxon>
        <taxon>Fungi incertae sedis</taxon>
        <taxon>Chytridiomycota</taxon>
        <taxon>Chytridiomycota incertae sedis</taxon>
        <taxon>Chytridiomycetes</taxon>
        <taxon>Rhizophydiales</taxon>
        <taxon>Rhizophydiales incertae sedis</taxon>
        <taxon>Batrachochytrium</taxon>
    </lineage>
</organism>
<dbReference type="SUPFAM" id="SSF90229">
    <property type="entry name" value="CCCH zinc finger"/>
    <property type="match status" value="3"/>
</dbReference>
<feature type="zinc finger region" description="C3H1-type" evidence="10">
    <location>
        <begin position="88"/>
        <end position="114"/>
    </location>
</feature>
<evidence type="ECO:0000256" key="4">
    <source>
        <dbReference type="ARBA" id="ARBA00022723"/>
    </source>
</evidence>
<dbReference type="SMART" id="SM00343">
    <property type="entry name" value="ZnF_C2HC"/>
    <property type="match status" value="1"/>
</dbReference>
<sequence length="286" mass="31468">MEPTSFSTAPGQLHAPILTHTAAPAKHTYPIESVLSLDASLMFDFESYITQTLKIQLTRPIAQAVCSYFLRGACRQGSACPFKHPQKVRAVVCKHWLRGLCKKGEVCEFLHEYNMKRMPECWFFAKLGECTNPECQYLHIDPDSKVRECPWYTRGFCKHGAECRHKHTRKAACQNYLTGFCPNGESCQFGHAKHELPVLVAEEAPIPGTAGAPRLATFKTVAPRFGSSGGSGGGGGSNNNNNNNSADNSSGDGSRGFRSLTQVTCFKCNEVGHYANSCPTRRRADE</sequence>
<dbReference type="PROSITE" id="PS50158">
    <property type="entry name" value="ZF_CCHC"/>
    <property type="match status" value="1"/>
</dbReference>
<evidence type="ECO:0000256" key="5">
    <source>
        <dbReference type="ARBA" id="ARBA00022737"/>
    </source>
</evidence>